<dbReference type="HOGENOM" id="CLU_2189158_0_0_1"/>
<accession>V9FWI6</accession>
<dbReference type="Proteomes" id="UP000018721">
    <property type="component" value="Unassembled WGS sequence"/>
</dbReference>
<evidence type="ECO:0000313" key="2">
    <source>
        <dbReference type="Proteomes" id="UP000018721"/>
    </source>
</evidence>
<sequence>MEKLVPYSAFAWSYHRTRAPALGLAPTARKTCLLVRFLLCMMKKRAVRSRALRRSTTRSSLNFRSTSSVNCAVTNWSRPSCCPHVKVSTALWVTCESCNCLKLLCVSSW</sequence>
<reference evidence="1 2" key="1">
    <citation type="submission" date="2013-11" db="EMBL/GenBank/DDBJ databases">
        <title>The Genome Sequence of Phytophthora parasitica P1569.</title>
        <authorList>
            <consortium name="The Broad Institute Genomics Platform"/>
            <person name="Russ C."/>
            <person name="Tyler B."/>
            <person name="Panabieres F."/>
            <person name="Shan W."/>
            <person name="Tripathy S."/>
            <person name="Grunwald N."/>
            <person name="Machado M."/>
            <person name="Johnson C.S."/>
            <person name="Arredondo F."/>
            <person name="Hong C."/>
            <person name="Coffey M."/>
            <person name="Young S.K."/>
            <person name="Zeng Q."/>
            <person name="Gargeya S."/>
            <person name="Fitzgerald M."/>
            <person name="Abouelleil A."/>
            <person name="Alvarado L."/>
            <person name="Chapman S.B."/>
            <person name="Gainer-Dewar J."/>
            <person name="Goldberg J."/>
            <person name="Griggs A."/>
            <person name="Gujja S."/>
            <person name="Hansen M."/>
            <person name="Howarth C."/>
            <person name="Imamovic A."/>
            <person name="Ireland A."/>
            <person name="Larimer J."/>
            <person name="McCowan C."/>
            <person name="Murphy C."/>
            <person name="Pearson M."/>
            <person name="Poon T.W."/>
            <person name="Priest M."/>
            <person name="Roberts A."/>
            <person name="Saif S."/>
            <person name="Shea T."/>
            <person name="Sykes S."/>
            <person name="Wortman J."/>
            <person name="Nusbaum C."/>
            <person name="Birren B."/>
        </authorList>
    </citation>
    <scope>NUCLEOTIDE SEQUENCE [LARGE SCALE GENOMIC DNA]</scope>
    <source>
        <strain evidence="1 2">P1569</strain>
    </source>
</reference>
<proteinExistence type="predicted"/>
<dbReference type="AlphaFoldDB" id="V9FWI6"/>
<keyword evidence="2" id="KW-1185">Reference proteome</keyword>
<dbReference type="EMBL" id="ANIZ01000360">
    <property type="protein sequence ID" value="ETI55133.1"/>
    <property type="molecule type" value="Genomic_DNA"/>
</dbReference>
<protein>
    <submittedName>
        <fullName evidence="1">Uncharacterized protein</fullName>
    </submittedName>
</protein>
<name>V9FWI6_PHYNI</name>
<gene>
    <name evidence="1" type="ORF">F443_02158</name>
</gene>
<evidence type="ECO:0000313" key="1">
    <source>
        <dbReference type="EMBL" id="ETI55133.1"/>
    </source>
</evidence>
<organism evidence="1 2">
    <name type="scientific">Phytophthora nicotianae P1569</name>
    <dbReference type="NCBI Taxonomy" id="1317065"/>
    <lineage>
        <taxon>Eukaryota</taxon>
        <taxon>Sar</taxon>
        <taxon>Stramenopiles</taxon>
        <taxon>Oomycota</taxon>
        <taxon>Peronosporomycetes</taxon>
        <taxon>Peronosporales</taxon>
        <taxon>Peronosporaceae</taxon>
        <taxon>Phytophthora</taxon>
    </lineage>
</organism>
<comment type="caution">
    <text evidence="1">The sequence shown here is derived from an EMBL/GenBank/DDBJ whole genome shotgun (WGS) entry which is preliminary data.</text>
</comment>